<proteinExistence type="predicted"/>
<dbReference type="AlphaFoldDB" id="A0A1B4XZL2"/>
<dbReference type="GeneID" id="93435565"/>
<dbReference type="GO" id="GO:0008171">
    <property type="term" value="F:O-methyltransferase activity"/>
    <property type="evidence" value="ECO:0007669"/>
    <property type="project" value="TreeGrafter"/>
</dbReference>
<feature type="domain" description="Methyltransferase FkbM" evidence="1">
    <location>
        <begin position="19"/>
        <end position="187"/>
    </location>
</feature>
<dbReference type="PANTHER" id="PTHR36973:SF4">
    <property type="entry name" value="NODULATION PROTEIN"/>
    <property type="match status" value="1"/>
</dbReference>
<dbReference type="RefSeq" id="WP_096369920.1">
    <property type="nucleotide sequence ID" value="NZ_AP017624.1"/>
</dbReference>
<dbReference type="SUPFAM" id="SSF53335">
    <property type="entry name" value="S-adenosyl-L-methionine-dependent methyltransferases"/>
    <property type="match status" value="1"/>
</dbReference>
<evidence type="ECO:0000313" key="3">
    <source>
        <dbReference type="Proteomes" id="UP000218067"/>
    </source>
</evidence>
<dbReference type="Proteomes" id="UP000218067">
    <property type="component" value="Chromosome"/>
</dbReference>
<dbReference type="EMBL" id="AP017624">
    <property type="protein sequence ID" value="BAV40232.1"/>
    <property type="molecule type" value="Genomic_DNA"/>
</dbReference>
<dbReference type="Pfam" id="PF05050">
    <property type="entry name" value="Methyltransf_21"/>
    <property type="match status" value="1"/>
</dbReference>
<dbReference type="Gene3D" id="3.40.50.150">
    <property type="entry name" value="Vaccinia Virus protein VP39"/>
    <property type="match status" value="1"/>
</dbReference>
<dbReference type="InterPro" id="IPR006342">
    <property type="entry name" value="FkbM_mtfrase"/>
</dbReference>
<organism evidence="2 3">
    <name type="scientific">Mycobacterium ulcerans subsp. shinshuense</name>
    <dbReference type="NCBI Taxonomy" id="1124626"/>
    <lineage>
        <taxon>Bacteria</taxon>
        <taxon>Bacillati</taxon>
        <taxon>Actinomycetota</taxon>
        <taxon>Actinomycetes</taxon>
        <taxon>Mycobacteriales</taxon>
        <taxon>Mycobacteriaceae</taxon>
        <taxon>Mycobacterium</taxon>
        <taxon>Mycobacterium ulcerans group</taxon>
    </lineage>
</organism>
<reference evidence="2 3" key="1">
    <citation type="submission" date="2016-08" db="EMBL/GenBank/DDBJ databases">
        <title>Complete genome sequence of Mycobacterium shinshuense, a subspecies of M. ulcerans.</title>
        <authorList>
            <person name="Yoshida M."/>
            <person name="Ogura Y."/>
            <person name="Hayashi T."/>
            <person name="Hoshino Y."/>
        </authorList>
    </citation>
    <scope>NUCLEOTIDE SEQUENCE [LARGE SCALE GENOMIC DNA]</scope>
    <source>
        <strain evidence="3">ATCC 33728</strain>
    </source>
</reference>
<evidence type="ECO:0000259" key="1">
    <source>
        <dbReference type="Pfam" id="PF05050"/>
    </source>
</evidence>
<accession>A0A1B4XZL2</accession>
<gene>
    <name evidence="2" type="ORF">SHTP_0905</name>
</gene>
<protein>
    <recommendedName>
        <fullName evidence="1">Methyltransferase FkbM domain-containing protein</fullName>
    </recommendedName>
</protein>
<sequence length="319" mass="35419">MTGGLRDILSPSRLTHIVDVGASRSCGDWPYTAMLNAGLCHLTGFKPGPEALLELQRTRGPNESYLPYALGDGTPQTLQVCPPPGGMTSLLEPDPTTQGLFTLFDPFGKVIERLPIQTHRLDDIGEIEHLDLLKIDIQGGKLAVFQNGREKLAEAVAVQTEVSFITLYRDQPRFGDVDLELRSQGFVPHCIPNAVRRWVIGDFVVGGSPSRPLNQILETDIVYVRDFFDPDAMTAEQLKHLAMISHHCYGSFDLAFRCVQLLQARGAVGPASAQRYLDIYRRAVRHKSALWRAQNAASRLKHRLRASAAKWTRSPGRGR</sequence>
<evidence type="ECO:0000313" key="2">
    <source>
        <dbReference type="EMBL" id="BAV40232.1"/>
    </source>
</evidence>
<name>A0A1B4XZL2_MYCUL</name>
<dbReference type="InterPro" id="IPR053188">
    <property type="entry name" value="FkbM_Methyltransferase"/>
</dbReference>
<dbReference type="PANTHER" id="PTHR36973">
    <property type="entry name" value="SLL1456 PROTEIN-RELATED"/>
    <property type="match status" value="1"/>
</dbReference>
<dbReference type="InterPro" id="IPR029063">
    <property type="entry name" value="SAM-dependent_MTases_sf"/>
</dbReference>